<dbReference type="KEGG" id="aplc:110989123"/>
<protein>
    <submittedName>
        <fullName evidence="22">Uncharacterized protein LOC110989123</fullName>
    </submittedName>
</protein>
<feature type="disulfide bond" evidence="12">
    <location>
        <begin position="997"/>
        <end position="1015"/>
    </location>
</feature>
<proteinExistence type="predicted"/>
<dbReference type="InterPro" id="IPR035914">
    <property type="entry name" value="Sperma_CUB_dom_sf"/>
</dbReference>
<keyword evidence="10" id="KW-0325">Glycoprotein</keyword>
<feature type="disulfide bond" evidence="12">
    <location>
        <begin position="385"/>
        <end position="397"/>
    </location>
</feature>
<dbReference type="InterPro" id="IPR000742">
    <property type="entry name" value="EGF"/>
</dbReference>
<dbReference type="SMART" id="SM00216">
    <property type="entry name" value="VWD"/>
    <property type="match status" value="1"/>
</dbReference>
<dbReference type="Pfam" id="PF23263">
    <property type="entry name" value="C8-3_MUC4"/>
    <property type="match status" value="1"/>
</dbReference>
<dbReference type="SUPFAM" id="SSF57196">
    <property type="entry name" value="EGF/Laminin"/>
    <property type="match status" value="3"/>
</dbReference>
<keyword evidence="6" id="KW-0106">Calcium</keyword>
<dbReference type="GO" id="GO:0016020">
    <property type="term" value="C:membrane"/>
    <property type="evidence" value="ECO:0007669"/>
    <property type="project" value="UniProtKB-SubCell"/>
</dbReference>
<dbReference type="PRINTS" id="PR00261">
    <property type="entry name" value="LDLRECEPTOR"/>
</dbReference>
<dbReference type="OMA" id="WEFRCGR"/>
<feature type="domain" description="CUB" evidence="14">
    <location>
        <begin position="265"/>
        <end position="377"/>
    </location>
</feature>
<name>A0A8B7ZZF4_ACAPL</name>
<dbReference type="PANTHER" id="PTHR13802:SF52">
    <property type="entry name" value="MUCIN-4"/>
    <property type="match status" value="1"/>
</dbReference>
<dbReference type="PROSITE" id="PS50825">
    <property type="entry name" value="HYR"/>
    <property type="match status" value="1"/>
</dbReference>
<feature type="disulfide bond" evidence="12">
    <location>
        <begin position="787"/>
        <end position="805"/>
    </location>
</feature>
<dbReference type="InterPro" id="IPR003886">
    <property type="entry name" value="NIDO_dom"/>
</dbReference>
<feature type="domain" description="NIDO" evidence="19">
    <location>
        <begin position="1594"/>
        <end position="1749"/>
    </location>
</feature>
<dbReference type="GeneID" id="110989123"/>
<feature type="domain" description="EGF-like" evidence="15">
    <location>
        <begin position="2280"/>
        <end position="2325"/>
    </location>
</feature>
<feature type="disulfide bond" evidence="12">
    <location>
        <begin position="622"/>
        <end position="634"/>
    </location>
</feature>
<evidence type="ECO:0000313" key="22">
    <source>
        <dbReference type="RefSeq" id="XP_022108961.1"/>
    </source>
</evidence>
<dbReference type="PROSITE" id="PS00022">
    <property type="entry name" value="EGF_1"/>
    <property type="match status" value="3"/>
</dbReference>
<keyword evidence="3 13" id="KW-0812">Transmembrane</keyword>
<dbReference type="Gene3D" id="4.10.400.10">
    <property type="entry name" value="Low-density Lipoprotein Receptor"/>
    <property type="match status" value="12"/>
</dbReference>
<keyword evidence="8 13" id="KW-0472">Membrane</keyword>
<evidence type="ECO:0000256" key="9">
    <source>
        <dbReference type="ARBA" id="ARBA00023157"/>
    </source>
</evidence>
<dbReference type="GO" id="GO:0007160">
    <property type="term" value="P:cell-matrix adhesion"/>
    <property type="evidence" value="ECO:0007669"/>
    <property type="project" value="InterPro"/>
</dbReference>
<dbReference type="PROSITE" id="PS51233">
    <property type="entry name" value="VWFD"/>
    <property type="match status" value="1"/>
</dbReference>
<evidence type="ECO:0000256" key="4">
    <source>
        <dbReference type="ARBA" id="ARBA00022729"/>
    </source>
</evidence>
<dbReference type="PROSITE" id="PS51220">
    <property type="entry name" value="NIDO"/>
    <property type="match status" value="1"/>
</dbReference>
<sequence>MQINSPLLFSTYPTTSESSRMTWVIQSDANRKIRIAFSSLHHCDDGNSLRVGDGNDVVNHKDVFFQSRADKSPPDLLSNGTSLWLAWEWLNNEFGCGFSLSAASVPSSESIYCSPDTEFDCGHSVCIAKWMQCDREHDCIDGRDELDCVYPCKPPEFDCGQSVCIPKYLYCNRYKDCPDGRDELNCIYPPCPPEDFDCGQAAKCISGSLKCNAFADCPDGSDEEDCGHPTCSSDEFRCGYTVCIPEDWLCDGFADCDDGSDELDCGRRIFIRADEEIPIESPGYPWNYNWRFLNYTWIIQTEQVRKIRIKFHDFDTNYEDGFLFAGDDSPETNSPFFRWSWIKLPPDILSNGNVMWLRFTSHPGYSQRGFSLTAISVPLNETLECNMDQFECGHSVCLNSAWKCDLILDCIDDSDEINCDIPWVVDLDAYEALQITSPFFLQYSPAHVVMEWVIQTDEDRKIHITFSVLHMRYYSELTVGNGNDTADYKSRFFQLRFQSTGTTDLLSAGSSMWLALDTRRYPDMFLSSGFSLTAVSVDSTEFINCSSESEFDCGHSVCIGRGRRCDGFRDCLDGRDELNCETCHPFNFNCGQFVCIPGYLQCDGIRTCPDGSDEVNCANFTCGPGYLDCGQSVCIEYYRKCDGFPQCSDGSDENDCGPFRETYYINATEKVQIESPNYPWFYPHIYDITWIIETDEEMKIRVIFHDFQTEHGRGILEAGDGNISTNSPFFRWSWTRLPPHLLSNGNVMWLRFSSSQYYDVNYRGFSLSATSVPSSETVNCTVDEYDCGHSVCVKKDWKCDLVDDCVDGLDELNCTNDHEMHLGVNKTLQINSPFFPNTSPNNTKTTRITWVILSEENCKIRVTFSSLFHYDGDYLRVGDGNDVVNHTNIFFQSNSYKSTPDLLSDGSSMWLTWEWGHQWESENPWYWPSDGFGHGFSLSAVSVPSSESIYCSPDSEFDCGHSVCIAKWMQCDHERDCIDGRDEINCVYRCPPHQFDCGQSVCIPKSYYCDGKADCLDGSDEPNCNITSTTAVSFTSSNGTNPTEAESTCRPGDFDCGESVCISGLWQCDGFPDCDDGSDEEDCVGCRNFCFLDGDRGNCWCDKTCEIYEDCCNDYYEYCTLPDYPTELPDIDECDPDEPLHNCDDNAFCTDTSTGFNCTCNVGYEGDGTACSDVEAPDISCIGNLTAFLDCHKNYSSVSLPGVDDVHDNSGEYTVTVVIEDTSYEVGNTVTFDQVSSPHRVRYTATDKSANSATCDVFVHVSSANDGQFCSATGSPTNCICSSNQQGHCTCSAGYCGHDCSQNNEGTACSGPGKPFQNCKDVNQCNTSFTGPQCEESNAATNCPEVSNQCLQGETSVEISWTEVKAVEPSGDPISPAAITCKDIDGATIGLTGGVFGLGKHEVVCSSKTDTGVVPQCLISFMVSEYPFIKLSAVGNQCTDPGKPTSTVTWNVVTTGDDVVIACTGNGTNIGPTGGVFGVGSHVVSCIATNSGGCARSRAFGFDVLAGNILPFGVEVGDFLLSQAMQEKQQSKKDLISPTIYPPNFFPFCDELYETIYFTDNGVIALSNNKSLDKWAFPGAKYLKFPDGLKLIAPFWADVKADAFTVEKNVFWQVYNQYDSNGNQDTLNAIRDIMSSHIEVGNGTGLAYWALVITWSNVPPNSKATGTNTFQVVLLTDSIHSYAMFNYDPCNMNWDTVFLPNKNVILGYTCGVSDQSVYVDVPEHLLFRPGSIVGNSGQRGRWVFQLDSHSKEFVNPRLYCHNWYGRQAPYPIFDFYYPPFADTCPCSLGMARFDWRFRRMTHRYWVLPGDVWDFFQDTTVACYVRLYQAPGTPGPQCCYKRSTGDLLYDVRNPRVASVFERFPFSPVFYTPDVFQKWYDEEVISRYHCCEKSTLCPLYIEWRPLMTCSHYIPPFWGWFWGDPHVRTLDGLDYTFNGLGEYTLVLIEDPDRGKRIFELQGRTQRVYDPKTEDLTNATSYSGFAALDAESGARLELKLSNDGYDLITTVNGSVVQPTVEGLVFDGLTVKKEEDPPKLQAIFASDVQFSVGVNNSFVDVTVQLSQSYKGKTKGLLGVWDGNTTNDVLRRDGTFQQPTGTDGKMLEEDYFKFGETWRITTNNSYFYYLAPNESWDNMNDLTFRPMFLDDLLASVDEEQRQKIIAICGDNKECQYDALVLNDTTVGMATLELNEKNTEDLVSATNYPPKLTTSETIDATVGQTLTLQLGATDPDGDQVAFHLLEEIDNAVLTADGHFTWQPFNTSKVRVGFLATDGRSNSTLEPIVNLCDCKNGGTCLPDQYAAGTNLIRDRFGVLLCKCEPGWSGEFCKVDYDACADSPCFLGVKCQDEAPPSLNSTCGPCPEGLEGDGKTCTDIDECELYRDGRADSDGRGCDQICENMLGGFKCSCNTGYYLDEDKKTCLELSTSSCLNGGEFDKESRECICPWSFSGQTCGEKNPCLSNSSLCSELGQQCLPDKNEHGFVCQCRGFEGYVQTGGSCKQYPSIGVVVTAHLDFINAFTMPTSTAFERTSSMFQQGIMNKLETNQTTWNALTVQVTKIEAGSVIITSVVSFPENVAPSEGDLEDVLSSSDTLYDGNATISIDRNSVYAKEVSTFCPTDHCLNSGTCERPRFSPWFICRCLADYTGERCETKIKPIPDGGGISPLALGLIVVGCIFFVLVTFGVAMYIVVQKKYGKRSTHTRDKKKHRQPKDKYGMNINESVSFNKGYQASEFSEEGIKMKSLTLVENIQDGKPVKNRKIYVPPFSQSDMD</sequence>
<feature type="disulfide bond" evidence="12">
    <location>
        <begin position="641"/>
        <end position="656"/>
    </location>
</feature>
<dbReference type="Pfam" id="PF00057">
    <property type="entry name" value="Ldl_recept_a"/>
    <property type="match status" value="12"/>
</dbReference>
<dbReference type="PROSITE" id="PS00010">
    <property type="entry name" value="ASX_HYDROXYL"/>
    <property type="match status" value="1"/>
</dbReference>
<organism evidence="21 22">
    <name type="scientific">Acanthaster planci</name>
    <name type="common">Crown-of-thorns starfish</name>
    <dbReference type="NCBI Taxonomy" id="133434"/>
    <lineage>
        <taxon>Eukaryota</taxon>
        <taxon>Metazoa</taxon>
        <taxon>Echinodermata</taxon>
        <taxon>Eleutherozoa</taxon>
        <taxon>Asterozoa</taxon>
        <taxon>Asteroidea</taxon>
        <taxon>Valvatacea</taxon>
        <taxon>Valvatida</taxon>
        <taxon>Acanthasteridae</taxon>
        <taxon>Acanthaster</taxon>
    </lineage>
</organism>
<feature type="domain" description="EGF-like" evidence="15">
    <location>
        <begin position="1130"/>
        <end position="1172"/>
    </location>
</feature>
<evidence type="ECO:0000256" key="13">
    <source>
        <dbReference type="SAM" id="Phobius"/>
    </source>
</evidence>
<dbReference type="CDD" id="cd00054">
    <property type="entry name" value="EGF_CA"/>
    <property type="match status" value="1"/>
</dbReference>
<dbReference type="InterPro" id="IPR003410">
    <property type="entry name" value="HYR_dom"/>
</dbReference>
<dbReference type="Gene3D" id="2.10.25.10">
    <property type="entry name" value="Laminin"/>
    <property type="match status" value="5"/>
</dbReference>
<feature type="domain" description="CUB" evidence="14">
    <location>
        <begin position="656"/>
        <end position="772"/>
    </location>
</feature>
<dbReference type="PROSITE" id="PS00524">
    <property type="entry name" value="SMB_1"/>
    <property type="match status" value="1"/>
</dbReference>
<feature type="disulfide bond" evidence="12">
    <location>
        <begin position="1068"/>
        <end position="1083"/>
    </location>
</feature>
<dbReference type="InterPro" id="IPR001881">
    <property type="entry name" value="EGF-like_Ca-bd_dom"/>
</dbReference>
<dbReference type="InterPro" id="IPR024731">
    <property type="entry name" value="NELL2-like_EGF"/>
</dbReference>
<dbReference type="PROSITE" id="PS01186">
    <property type="entry name" value="EGF_2"/>
    <property type="match status" value="2"/>
</dbReference>
<feature type="disulfide bond" evidence="12">
    <location>
        <begin position="959"/>
        <end position="977"/>
    </location>
</feature>
<dbReference type="GO" id="GO:0071944">
    <property type="term" value="C:cell periphery"/>
    <property type="evidence" value="ECO:0007669"/>
    <property type="project" value="UniProtKB-ARBA"/>
</dbReference>
<dbReference type="CDD" id="cd00112">
    <property type="entry name" value="LDLa"/>
    <property type="match status" value="12"/>
</dbReference>
<feature type="disulfide bond" evidence="12">
    <location>
        <begin position="1056"/>
        <end position="1074"/>
    </location>
</feature>
<evidence type="ECO:0000256" key="12">
    <source>
        <dbReference type="PROSITE-ProRule" id="PRU00124"/>
    </source>
</evidence>
<dbReference type="Pfam" id="PF06119">
    <property type="entry name" value="NIDO"/>
    <property type="match status" value="1"/>
</dbReference>
<dbReference type="SMART" id="SM00192">
    <property type="entry name" value="LDLa"/>
    <property type="match status" value="12"/>
</dbReference>
<evidence type="ECO:0000256" key="11">
    <source>
        <dbReference type="PROSITE-ProRule" id="PRU00076"/>
    </source>
</evidence>
<comment type="caution">
    <text evidence="11">Lacks conserved residue(s) required for the propagation of feature annotation.</text>
</comment>
<evidence type="ECO:0000256" key="1">
    <source>
        <dbReference type="ARBA" id="ARBA00004370"/>
    </source>
</evidence>
<evidence type="ECO:0000256" key="8">
    <source>
        <dbReference type="ARBA" id="ARBA00023136"/>
    </source>
</evidence>
<dbReference type="InterPro" id="IPR036055">
    <property type="entry name" value="LDL_receptor-like_sf"/>
</dbReference>
<feature type="disulfide bond" evidence="12">
    <location>
        <begin position="159"/>
        <end position="177"/>
    </location>
</feature>
<comment type="subcellular location">
    <subcellularLocation>
        <location evidence="1">Membrane</location>
    </subcellularLocation>
</comment>
<evidence type="ECO:0000256" key="10">
    <source>
        <dbReference type="ARBA" id="ARBA00023180"/>
    </source>
</evidence>
<keyword evidence="5" id="KW-0677">Repeat</keyword>
<feature type="disulfide bond" evidence="12">
    <location>
        <begin position="1049"/>
        <end position="1061"/>
    </location>
</feature>
<evidence type="ECO:0000313" key="21">
    <source>
        <dbReference type="Proteomes" id="UP000694845"/>
    </source>
</evidence>
<feature type="disulfide bond" evidence="12">
    <location>
        <begin position="171"/>
        <end position="186"/>
    </location>
</feature>
<evidence type="ECO:0000259" key="17">
    <source>
        <dbReference type="PROSITE" id="PS50856"/>
    </source>
</evidence>
<dbReference type="InterPro" id="IPR000152">
    <property type="entry name" value="EGF-type_Asp/Asn_hydroxyl_site"/>
</dbReference>
<evidence type="ECO:0000259" key="18">
    <source>
        <dbReference type="PROSITE" id="PS50958"/>
    </source>
</evidence>
<dbReference type="SMART" id="SM00042">
    <property type="entry name" value="CUB"/>
    <property type="match status" value="3"/>
</dbReference>
<dbReference type="InterPro" id="IPR002172">
    <property type="entry name" value="LDrepeatLR_classA_rpt"/>
</dbReference>
<dbReference type="SMART" id="SM00181">
    <property type="entry name" value="EGF"/>
    <property type="match status" value="10"/>
</dbReference>
<dbReference type="InterPro" id="IPR000859">
    <property type="entry name" value="CUB_dom"/>
</dbReference>
<feature type="disulfide bond" evidence="11">
    <location>
        <begin position="2636"/>
        <end position="2645"/>
    </location>
</feature>
<feature type="disulfide bond" evidence="12">
    <location>
        <begin position="133"/>
        <end position="148"/>
    </location>
</feature>
<evidence type="ECO:0000256" key="3">
    <source>
        <dbReference type="ARBA" id="ARBA00022692"/>
    </source>
</evidence>
<feature type="domain" description="EGF-like" evidence="15">
    <location>
        <begin position="2608"/>
        <end position="2646"/>
    </location>
</feature>
<evidence type="ECO:0000259" key="16">
    <source>
        <dbReference type="PROSITE" id="PS50825"/>
    </source>
</evidence>
<dbReference type="InterPro" id="IPR001212">
    <property type="entry name" value="Somatomedin_B_dom"/>
</dbReference>
<dbReference type="GO" id="GO:0005509">
    <property type="term" value="F:calcium ion binding"/>
    <property type="evidence" value="ECO:0007669"/>
    <property type="project" value="InterPro"/>
</dbReference>
<dbReference type="RefSeq" id="XP_022108961.1">
    <property type="nucleotide sequence ID" value="XM_022253269.1"/>
</dbReference>
<dbReference type="FunFam" id="2.10.25.10:FF:000240">
    <property type="entry name" value="Vitamin K-dependent protein S"/>
    <property type="match status" value="1"/>
</dbReference>
<dbReference type="SUPFAM" id="SSF57424">
    <property type="entry name" value="LDL receptor-like module"/>
    <property type="match status" value="12"/>
</dbReference>
<dbReference type="PROSITE" id="PS50026">
    <property type="entry name" value="EGF_3"/>
    <property type="match status" value="3"/>
</dbReference>
<feature type="disulfide bond" evidence="12">
    <location>
        <begin position="238"/>
        <end position="256"/>
    </location>
</feature>
<dbReference type="Proteomes" id="UP000694845">
    <property type="component" value="Unplaced"/>
</dbReference>
<dbReference type="InterPro" id="IPR005533">
    <property type="entry name" value="AMOP_dom"/>
</dbReference>
<dbReference type="PANTHER" id="PTHR13802">
    <property type="entry name" value="MUCIN 4-RELATED"/>
    <property type="match status" value="1"/>
</dbReference>
<feature type="domain" description="HYR" evidence="16">
    <location>
        <begin position="1172"/>
        <end position="1263"/>
    </location>
</feature>
<dbReference type="InterPro" id="IPR018097">
    <property type="entry name" value="EGF_Ca-bd_CS"/>
</dbReference>
<dbReference type="InterPro" id="IPR051495">
    <property type="entry name" value="Epithelial_Barrier/Signaling"/>
</dbReference>
<evidence type="ECO:0000256" key="6">
    <source>
        <dbReference type="ARBA" id="ARBA00022837"/>
    </source>
</evidence>
<dbReference type="SMART" id="SM00179">
    <property type="entry name" value="EGF_CA"/>
    <property type="match status" value="2"/>
</dbReference>
<dbReference type="CDD" id="cd00041">
    <property type="entry name" value="CUB"/>
    <property type="match status" value="2"/>
</dbReference>
<feature type="disulfide bond" evidence="12">
    <location>
        <begin position="799"/>
        <end position="814"/>
    </location>
</feature>
<feature type="disulfide bond" evidence="12">
    <location>
        <begin position="553"/>
        <end position="571"/>
    </location>
</feature>
<keyword evidence="4" id="KW-0732">Signal</keyword>
<reference evidence="22" key="1">
    <citation type="submission" date="2025-08" db="UniProtKB">
        <authorList>
            <consortium name="RefSeq"/>
        </authorList>
    </citation>
    <scope>IDENTIFICATION</scope>
</reference>
<evidence type="ECO:0000259" key="19">
    <source>
        <dbReference type="PROSITE" id="PS51220"/>
    </source>
</evidence>
<feature type="disulfide bond" evidence="12">
    <location>
        <begin position="211"/>
        <end position="226"/>
    </location>
</feature>
<feature type="disulfide bond" evidence="11">
    <location>
        <begin position="2617"/>
        <end position="2634"/>
    </location>
</feature>
<gene>
    <name evidence="22" type="primary">LOC110989123</name>
</gene>
<dbReference type="FunFam" id="2.10.25.10:FF:000027">
    <property type="entry name" value="Thrombospondin 3"/>
    <property type="match status" value="1"/>
</dbReference>
<dbReference type="OrthoDB" id="10020456at2759"/>
<dbReference type="PROSITE" id="PS01187">
    <property type="entry name" value="EGF_CA"/>
    <property type="match status" value="2"/>
</dbReference>
<feature type="disulfide bond" evidence="12">
    <location>
        <begin position="590"/>
        <end position="608"/>
    </location>
</feature>
<feature type="domain" description="SMB" evidence="18">
    <location>
        <begin position="1079"/>
        <end position="1123"/>
    </location>
</feature>
<evidence type="ECO:0000259" key="20">
    <source>
        <dbReference type="PROSITE" id="PS51233"/>
    </source>
</evidence>
<feature type="domain" description="AMOP" evidence="17">
    <location>
        <begin position="1752"/>
        <end position="1902"/>
    </location>
</feature>
<feature type="disulfide bond" evidence="12">
    <location>
        <begin position="602"/>
        <end position="617"/>
    </location>
</feature>
<feature type="disulfide bond" evidence="12">
    <location>
        <begin position="404"/>
        <end position="419"/>
    </location>
</feature>
<dbReference type="InterPro" id="IPR023415">
    <property type="entry name" value="LDLR_class-A_CS"/>
</dbReference>
<feature type="disulfide bond" evidence="12">
    <location>
        <begin position="780"/>
        <end position="792"/>
    </location>
</feature>
<dbReference type="Pfam" id="PF00431">
    <property type="entry name" value="CUB"/>
    <property type="match status" value="2"/>
</dbReference>
<dbReference type="InterPro" id="IPR056619">
    <property type="entry name" value="C8-3_MUC4"/>
</dbReference>
<feature type="disulfide bond" evidence="12">
    <location>
        <begin position="231"/>
        <end position="243"/>
    </location>
</feature>
<evidence type="ECO:0000256" key="5">
    <source>
        <dbReference type="ARBA" id="ARBA00022737"/>
    </source>
</evidence>
<feature type="disulfide bond" evidence="12">
    <location>
        <begin position="392"/>
        <end position="410"/>
    </location>
</feature>
<evidence type="ECO:0000256" key="2">
    <source>
        <dbReference type="ARBA" id="ARBA00022536"/>
    </source>
</evidence>
<feature type="disulfide bond" evidence="12">
    <location>
        <begin position="250"/>
        <end position="265"/>
    </location>
</feature>
<feature type="domain" description="CUB" evidence="14">
    <location>
        <begin position="814"/>
        <end position="943"/>
    </location>
</feature>
<dbReference type="PROSITE" id="PS01180">
    <property type="entry name" value="CUB"/>
    <property type="match status" value="3"/>
</dbReference>
<feature type="disulfide bond" evidence="12">
    <location>
        <begin position="990"/>
        <end position="1002"/>
    </location>
</feature>
<evidence type="ECO:0000256" key="7">
    <source>
        <dbReference type="ARBA" id="ARBA00022989"/>
    </source>
</evidence>
<keyword evidence="2 11" id="KW-0245">EGF-like domain</keyword>
<dbReference type="Pfam" id="PF12947">
    <property type="entry name" value="EGF_3"/>
    <property type="match status" value="1"/>
</dbReference>
<dbReference type="PROSITE" id="PS01209">
    <property type="entry name" value="LDLRA_1"/>
    <property type="match status" value="4"/>
</dbReference>
<evidence type="ECO:0000259" key="15">
    <source>
        <dbReference type="PROSITE" id="PS50026"/>
    </source>
</evidence>
<feature type="disulfide bond" evidence="12">
    <location>
        <begin position="565"/>
        <end position="580"/>
    </location>
</feature>
<feature type="disulfide bond" evidence="12">
    <location>
        <begin position="152"/>
        <end position="164"/>
    </location>
</feature>
<feature type="domain" description="VWFD" evidence="20">
    <location>
        <begin position="1914"/>
        <end position="2120"/>
    </location>
</feature>
<feature type="disulfide bond" evidence="12">
    <location>
        <begin position="1009"/>
        <end position="1024"/>
    </location>
</feature>
<keyword evidence="7 13" id="KW-1133">Transmembrane helix</keyword>
<feature type="transmembrane region" description="Helical" evidence="13">
    <location>
        <begin position="2661"/>
        <end position="2686"/>
    </location>
</feature>
<keyword evidence="9 11" id="KW-1015">Disulfide bond</keyword>
<dbReference type="SMART" id="SM00539">
    <property type="entry name" value="NIDO"/>
    <property type="match status" value="1"/>
</dbReference>
<keyword evidence="21" id="KW-1185">Reference proteome</keyword>
<dbReference type="PROSITE" id="PS50068">
    <property type="entry name" value="LDLRA_2"/>
    <property type="match status" value="12"/>
</dbReference>
<dbReference type="Gene3D" id="2.60.120.290">
    <property type="entry name" value="Spermadhesin, CUB domain"/>
    <property type="match status" value="4"/>
</dbReference>
<accession>A0A8B7ZZF4</accession>
<feature type="disulfide bond" evidence="11">
    <location>
        <begin position="2315"/>
        <end position="2324"/>
    </location>
</feature>
<feature type="disulfide bond" evidence="12">
    <location>
        <begin position="583"/>
        <end position="595"/>
    </location>
</feature>
<feature type="disulfide bond" evidence="12">
    <location>
        <begin position="971"/>
        <end position="986"/>
    </location>
</feature>
<dbReference type="FunFam" id="4.10.400.10:FF:000034">
    <property type="entry name" value="Low-density lipoprotein receptor-related protein 2"/>
    <property type="match status" value="2"/>
</dbReference>
<dbReference type="SUPFAM" id="SSF49854">
    <property type="entry name" value="Spermadhesin, CUB domain"/>
    <property type="match status" value="4"/>
</dbReference>
<feature type="disulfide bond" evidence="12">
    <location>
        <begin position="629"/>
        <end position="647"/>
    </location>
</feature>
<evidence type="ECO:0000259" key="14">
    <source>
        <dbReference type="PROSITE" id="PS01180"/>
    </source>
</evidence>
<dbReference type="PROSITE" id="PS50958">
    <property type="entry name" value="SMB_2"/>
    <property type="match status" value="1"/>
</dbReference>
<dbReference type="PROSITE" id="PS50856">
    <property type="entry name" value="AMOP"/>
    <property type="match status" value="1"/>
</dbReference>
<feature type="disulfide bond" evidence="12">
    <location>
        <begin position="121"/>
        <end position="139"/>
    </location>
</feature>
<dbReference type="Pfam" id="PF00094">
    <property type="entry name" value="VWD"/>
    <property type="match status" value="1"/>
</dbReference>
<dbReference type="InterPro" id="IPR001846">
    <property type="entry name" value="VWF_type-D"/>
</dbReference>